<reference evidence="1" key="1">
    <citation type="submission" date="2014-09" db="EMBL/GenBank/DDBJ databases">
        <title>Genome sequence of the luminous mushroom Mycena chlorophos for searching fungal bioluminescence genes.</title>
        <authorList>
            <person name="Tanaka Y."/>
            <person name="Kasuga D."/>
            <person name="Oba Y."/>
            <person name="Hase S."/>
            <person name="Sato K."/>
            <person name="Oba Y."/>
            <person name="Sakakibara Y."/>
        </authorList>
    </citation>
    <scope>NUCLEOTIDE SEQUENCE</scope>
</reference>
<protein>
    <submittedName>
        <fullName evidence="1">Uncharacterized protein</fullName>
    </submittedName>
</protein>
<sequence>MSARARCPCPPAAQQPRAFEPRAFAPESPVLLLNAVSCSRPMYRVVRPRMLSCMPHKSTPRSHCAITRGLLKHPFKLGTLNFLTPDLSRFTTAASTS</sequence>
<name>A0ABQ0L319_MYCCL</name>
<dbReference type="Proteomes" id="UP000815677">
    <property type="component" value="Unassembled WGS sequence"/>
</dbReference>
<organism evidence="1 2">
    <name type="scientific">Mycena chlorophos</name>
    <name type="common">Agaric fungus</name>
    <name type="synonym">Agaricus chlorophos</name>
    <dbReference type="NCBI Taxonomy" id="658473"/>
    <lineage>
        <taxon>Eukaryota</taxon>
        <taxon>Fungi</taxon>
        <taxon>Dikarya</taxon>
        <taxon>Basidiomycota</taxon>
        <taxon>Agaricomycotina</taxon>
        <taxon>Agaricomycetes</taxon>
        <taxon>Agaricomycetidae</taxon>
        <taxon>Agaricales</taxon>
        <taxon>Marasmiineae</taxon>
        <taxon>Mycenaceae</taxon>
        <taxon>Mycena</taxon>
    </lineage>
</organism>
<proteinExistence type="predicted"/>
<evidence type="ECO:0000313" key="1">
    <source>
        <dbReference type="EMBL" id="GAT45539.1"/>
    </source>
</evidence>
<keyword evidence="2" id="KW-1185">Reference proteome</keyword>
<dbReference type="EMBL" id="DF841484">
    <property type="protein sequence ID" value="GAT45539.1"/>
    <property type="molecule type" value="Genomic_DNA"/>
</dbReference>
<evidence type="ECO:0000313" key="2">
    <source>
        <dbReference type="Proteomes" id="UP000815677"/>
    </source>
</evidence>
<accession>A0ABQ0L319</accession>
<gene>
    <name evidence="1" type="ORF">MCHLO_03110</name>
</gene>